<dbReference type="AlphaFoldDB" id="A0A7E4W424"/>
<reference evidence="5" key="2">
    <citation type="submission" date="2020-10" db="UniProtKB">
        <authorList>
            <consortium name="WormBaseParasite"/>
        </authorList>
    </citation>
    <scope>IDENTIFICATION</scope>
</reference>
<keyword evidence="4" id="KW-1185">Reference proteome</keyword>
<proteinExistence type="predicted"/>
<dbReference type="Pfam" id="PF01477">
    <property type="entry name" value="PLAT"/>
    <property type="match status" value="1"/>
</dbReference>
<feature type="compositionally biased region" description="Basic and acidic residues" evidence="2">
    <location>
        <begin position="14"/>
        <end position="23"/>
    </location>
</feature>
<feature type="region of interest" description="Disordered" evidence="2">
    <location>
        <begin position="1"/>
        <end position="23"/>
    </location>
</feature>
<protein>
    <submittedName>
        <fullName evidence="5">PLAT domain-containing protein</fullName>
    </submittedName>
</protein>
<feature type="domain" description="PLAT" evidence="3">
    <location>
        <begin position="29"/>
        <end position="150"/>
    </location>
</feature>
<dbReference type="WBParaSite" id="Pan_g7102.t1">
    <property type="protein sequence ID" value="Pan_g7102.t1"/>
    <property type="gene ID" value="Pan_g7102"/>
</dbReference>
<dbReference type="PANTHER" id="PTHR31718:SF60">
    <property type="entry name" value="LIPOXYGENASE HOMOLOGY DOMAIN-CONTAINING PROTEIN 1"/>
    <property type="match status" value="1"/>
</dbReference>
<evidence type="ECO:0000256" key="1">
    <source>
        <dbReference type="PROSITE-ProRule" id="PRU00152"/>
    </source>
</evidence>
<evidence type="ECO:0000256" key="2">
    <source>
        <dbReference type="SAM" id="MobiDB-lite"/>
    </source>
</evidence>
<dbReference type="PANTHER" id="PTHR31718">
    <property type="entry name" value="PLAT DOMAIN-CONTAINING PROTEIN"/>
    <property type="match status" value="1"/>
</dbReference>
<evidence type="ECO:0000259" key="3">
    <source>
        <dbReference type="PROSITE" id="PS50095"/>
    </source>
</evidence>
<reference evidence="4" key="1">
    <citation type="journal article" date="2013" name="Genetics">
        <title>The draft genome and transcriptome of Panagrellus redivivus are shaped by the harsh demands of a free-living lifestyle.</title>
        <authorList>
            <person name="Srinivasan J."/>
            <person name="Dillman A.R."/>
            <person name="Macchietto M.G."/>
            <person name="Heikkinen L."/>
            <person name="Lakso M."/>
            <person name="Fracchia K.M."/>
            <person name="Antoshechkin I."/>
            <person name="Mortazavi A."/>
            <person name="Wong G."/>
            <person name="Sternberg P.W."/>
        </authorList>
    </citation>
    <scope>NUCLEOTIDE SEQUENCE [LARGE SCALE GENOMIC DNA]</scope>
    <source>
        <strain evidence="4">MT8872</strain>
    </source>
</reference>
<dbReference type="InterPro" id="IPR001024">
    <property type="entry name" value="PLAT/LH2_dom"/>
</dbReference>
<sequence>MADTSTGNGSGGERTAEEASSRDTLDDLCAYSIVVRTSSDQNASTDGSVFIQLTDKEGNRTSKCRLNCSISHRRKFQRAHSDLFVLTEQNLLAELKTVDVWLKSRHSDGASWKLHSVNVIEHASNLLYRFPCNKWLSDESEDSAHVQIEATGLPFKVLRDEFFDVQK</sequence>
<dbReference type="InterPro" id="IPR036392">
    <property type="entry name" value="PLAT/LH2_dom_sf"/>
</dbReference>
<dbReference type="SUPFAM" id="SSF49723">
    <property type="entry name" value="Lipase/lipooxygenase domain (PLAT/LH2 domain)"/>
    <property type="match status" value="1"/>
</dbReference>
<dbReference type="PROSITE" id="PS50095">
    <property type="entry name" value="PLAT"/>
    <property type="match status" value="1"/>
</dbReference>
<organism evidence="4 5">
    <name type="scientific">Panagrellus redivivus</name>
    <name type="common">Microworm</name>
    <dbReference type="NCBI Taxonomy" id="6233"/>
    <lineage>
        <taxon>Eukaryota</taxon>
        <taxon>Metazoa</taxon>
        <taxon>Ecdysozoa</taxon>
        <taxon>Nematoda</taxon>
        <taxon>Chromadorea</taxon>
        <taxon>Rhabditida</taxon>
        <taxon>Tylenchina</taxon>
        <taxon>Panagrolaimomorpha</taxon>
        <taxon>Panagrolaimoidea</taxon>
        <taxon>Panagrolaimidae</taxon>
        <taxon>Panagrellus</taxon>
    </lineage>
</organism>
<dbReference type="Proteomes" id="UP000492821">
    <property type="component" value="Unassembled WGS sequence"/>
</dbReference>
<dbReference type="Gene3D" id="2.60.60.20">
    <property type="entry name" value="PLAT/LH2 domain"/>
    <property type="match status" value="1"/>
</dbReference>
<accession>A0A7E4W424</accession>
<evidence type="ECO:0000313" key="5">
    <source>
        <dbReference type="WBParaSite" id="Pan_g7102.t1"/>
    </source>
</evidence>
<comment type="caution">
    <text evidence="1">Lacks conserved residue(s) required for the propagation of feature annotation.</text>
</comment>
<name>A0A7E4W424_PANRE</name>
<evidence type="ECO:0000313" key="4">
    <source>
        <dbReference type="Proteomes" id="UP000492821"/>
    </source>
</evidence>